<proteinExistence type="predicted"/>
<evidence type="ECO:0000313" key="1">
    <source>
        <dbReference type="EMBL" id="ASC69889.1"/>
    </source>
</evidence>
<dbReference type="Pfam" id="PF01899">
    <property type="entry name" value="MNHE"/>
    <property type="match status" value="1"/>
</dbReference>
<keyword evidence="2" id="KW-1185">Reference proteome</keyword>
<protein>
    <submittedName>
        <fullName evidence="1">Na(+)/H(+) antiporter subunit</fullName>
    </submittedName>
</protein>
<sequence>MIRCLDLILRLTIWLLLTSDISLANIGIGTGVALLLPRHPVPTPVLRDWLHIIGRILVAIPKAYIEAIEMVIFPHTREEFTQERVRPNRSPGLVFLDILLITFTPKTIAVNYHQEGWYEVHRLRRR</sequence>
<dbReference type="GO" id="GO:0008324">
    <property type="term" value="F:monoatomic cation transmembrane transporter activity"/>
    <property type="evidence" value="ECO:0007669"/>
    <property type="project" value="InterPro"/>
</dbReference>
<dbReference type="EMBL" id="CP021983">
    <property type="protein sequence ID" value="ASC69889.1"/>
    <property type="molecule type" value="Genomic_DNA"/>
</dbReference>
<organism evidence="1 2">
    <name type="scientific">Halomicronema hongdechloris C2206</name>
    <dbReference type="NCBI Taxonomy" id="1641165"/>
    <lineage>
        <taxon>Bacteria</taxon>
        <taxon>Bacillati</taxon>
        <taxon>Cyanobacteriota</taxon>
        <taxon>Cyanophyceae</taxon>
        <taxon>Nodosilineales</taxon>
        <taxon>Nodosilineaceae</taxon>
        <taxon>Halomicronema</taxon>
    </lineage>
</organism>
<evidence type="ECO:0000313" key="2">
    <source>
        <dbReference type="Proteomes" id="UP000191901"/>
    </source>
</evidence>
<dbReference type="InterPro" id="IPR002758">
    <property type="entry name" value="Cation_antiport_E"/>
</dbReference>
<dbReference type="Proteomes" id="UP000191901">
    <property type="component" value="Chromosome"/>
</dbReference>
<dbReference type="GO" id="GO:0016020">
    <property type="term" value="C:membrane"/>
    <property type="evidence" value="ECO:0007669"/>
    <property type="project" value="InterPro"/>
</dbReference>
<name>A0A1V8NFL2_9CYAN</name>
<dbReference type="KEGG" id="hhg:XM38_008190"/>
<dbReference type="RefSeq" id="WP_080809559.1">
    <property type="nucleotide sequence ID" value="NZ_CP021983.2"/>
</dbReference>
<dbReference type="OrthoDB" id="464535at2"/>
<dbReference type="AlphaFoldDB" id="A0A1V8NFL2"/>
<gene>
    <name evidence="1" type="ORF">XM38_008190</name>
</gene>
<accession>A0A1V8NFL2</accession>
<dbReference type="STRING" id="1641165.XM38_12280"/>
<reference evidence="1 2" key="1">
    <citation type="journal article" date="2016" name="Biochim. Biophys. Acta">
        <title>Characterization of red-shifted phycobilisomes isolated from the chlorophyll f-containing cyanobacterium Halomicronema hongdechloris.</title>
        <authorList>
            <person name="Li Y."/>
            <person name="Lin Y."/>
            <person name="Garvey C.J."/>
            <person name="Birch D."/>
            <person name="Corkery R.W."/>
            <person name="Loughlin P.C."/>
            <person name="Scheer H."/>
            <person name="Willows R.D."/>
            <person name="Chen M."/>
        </authorList>
    </citation>
    <scope>NUCLEOTIDE SEQUENCE [LARGE SCALE GENOMIC DNA]</scope>
    <source>
        <strain evidence="1 2">C2206</strain>
    </source>
</reference>